<comment type="caution">
    <text evidence="2">The sequence shown here is derived from an EMBL/GenBank/DDBJ whole genome shotgun (WGS) entry which is preliminary data.</text>
</comment>
<keyword evidence="1" id="KW-0472">Membrane</keyword>
<organism evidence="2 3">
    <name type="scientific">Prunus dulcis</name>
    <name type="common">Almond</name>
    <name type="synonym">Amygdalus dulcis</name>
    <dbReference type="NCBI Taxonomy" id="3755"/>
    <lineage>
        <taxon>Eukaryota</taxon>
        <taxon>Viridiplantae</taxon>
        <taxon>Streptophyta</taxon>
        <taxon>Embryophyta</taxon>
        <taxon>Tracheophyta</taxon>
        <taxon>Spermatophyta</taxon>
        <taxon>Magnoliopsida</taxon>
        <taxon>eudicotyledons</taxon>
        <taxon>Gunneridae</taxon>
        <taxon>Pentapetalae</taxon>
        <taxon>rosids</taxon>
        <taxon>fabids</taxon>
        <taxon>Rosales</taxon>
        <taxon>Rosaceae</taxon>
        <taxon>Amygdaloideae</taxon>
        <taxon>Amygdaleae</taxon>
        <taxon>Prunus</taxon>
    </lineage>
</organism>
<name>A0AAD4WG84_PRUDU</name>
<proteinExistence type="predicted"/>
<dbReference type="AlphaFoldDB" id="A0AAD4WG84"/>
<keyword evidence="1" id="KW-0812">Transmembrane</keyword>
<feature type="transmembrane region" description="Helical" evidence="1">
    <location>
        <begin position="135"/>
        <end position="159"/>
    </location>
</feature>
<sequence>MVFLDVSASLSLKLHNKSLYSVSLVTAHLTVAFLREPRHRSPSVSFDCSTVLITVDDACSVHALLLLLVPVPCIAVVGTSIVIPACYGANIVAHVFAGVFPLWTRLLTLPLLLTFFALPYLIFSRISVSCLICCYTHRVSVFCLTYCYAHMVSVLYLTYCRAHRVSLFYYVPYFLGFAVVFPLRTLL</sequence>
<protein>
    <submittedName>
        <fullName evidence="2">Uncharacterized protein</fullName>
    </submittedName>
</protein>
<feature type="transmembrane region" description="Helical" evidence="1">
    <location>
        <begin position="165"/>
        <end position="183"/>
    </location>
</feature>
<gene>
    <name evidence="2" type="ORF">L3X38_010368</name>
</gene>
<feature type="transmembrane region" description="Helical" evidence="1">
    <location>
        <begin position="63"/>
        <end position="96"/>
    </location>
</feature>
<dbReference type="EMBL" id="JAJFAZ020000002">
    <property type="protein sequence ID" value="KAI5342493.1"/>
    <property type="molecule type" value="Genomic_DNA"/>
</dbReference>
<evidence type="ECO:0000313" key="3">
    <source>
        <dbReference type="Proteomes" id="UP001054821"/>
    </source>
</evidence>
<feature type="transmembrane region" description="Helical" evidence="1">
    <location>
        <begin position="102"/>
        <end position="123"/>
    </location>
</feature>
<keyword evidence="1" id="KW-1133">Transmembrane helix</keyword>
<evidence type="ECO:0000256" key="1">
    <source>
        <dbReference type="SAM" id="Phobius"/>
    </source>
</evidence>
<dbReference type="Proteomes" id="UP001054821">
    <property type="component" value="Chromosome 2"/>
</dbReference>
<keyword evidence="3" id="KW-1185">Reference proteome</keyword>
<accession>A0AAD4WG84</accession>
<reference evidence="2 3" key="1">
    <citation type="journal article" date="2022" name="G3 (Bethesda)">
        <title>Whole-genome sequence and methylome profiling of the almond [Prunus dulcis (Mill.) D.A. Webb] cultivar 'Nonpareil'.</title>
        <authorList>
            <person name="D'Amico-Willman K.M."/>
            <person name="Ouma W.Z."/>
            <person name="Meulia T."/>
            <person name="Sideli G.M."/>
            <person name="Gradziel T.M."/>
            <person name="Fresnedo-Ramirez J."/>
        </authorList>
    </citation>
    <scope>NUCLEOTIDE SEQUENCE [LARGE SCALE GENOMIC DNA]</scope>
    <source>
        <strain evidence="2">Clone GOH B32 T37-40</strain>
    </source>
</reference>
<evidence type="ECO:0000313" key="2">
    <source>
        <dbReference type="EMBL" id="KAI5342493.1"/>
    </source>
</evidence>